<dbReference type="Proteomes" id="UP000784294">
    <property type="component" value="Unassembled WGS sequence"/>
</dbReference>
<reference evidence="1" key="1">
    <citation type="submission" date="2018-11" db="EMBL/GenBank/DDBJ databases">
        <authorList>
            <consortium name="Pathogen Informatics"/>
        </authorList>
    </citation>
    <scope>NUCLEOTIDE SEQUENCE</scope>
</reference>
<accession>A0A3S5CU80</accession>
<dbReference type="AlphaFoldDB" id="A0A3S5CU80"/>
<organism evidence="1 2">
    <name type="scientific">Protopolystoma xenopodis</name>
    <dbReference type="NCBI Taxonomy" id="117903"/>
    <lineage>
        <taxon>Eukaryota</taxon>
        <taxon>Metazoa</taxon>
        <taxon>Spiralia</taxon>
        <taxon>Lophotrochozoa</taxon>
        <taxon>Platyhelminthes</taxon>
        <taxon>Monogenea</taxon>
        <taxon>Polyopisthocotylea</taxon>
        <taxon>Polystomatidea</taxon>
        <taxon>Polystomatidae</taxon>
        <taxon>Protopolystoma</taxon>
    </lineage>
</organism>
<sequence length="345" mass="39196">MPVLRAHRPSFRLQPLILRPAKQIYFPFSPHHTHPDNNPPTRLPRTLHTTTYRRSLKHANTCIYFHVLTSIRVHVLISADKYYASKYVYEPASPADSVPLRLSSATCCHELTEPKPYKRSAAKCPPRRVQSIVGLGTIHLAHCSPSPFANVHSCRSLIRSPWLPYFRLPSCTTLAETTGCCVQQTFCIFTFNRRHCQGFMGKSVFRKKYSHPGGSDLASTGLARTLGGTRAQAEPTESSSLDLISLGEKGEVELFVVILTEWQERLNFEKRSIPVTCAQHWDTGSRALFHVKREGHKLYHPLARFSFPQSFDALTAMAIGQGSFGFNARRYESDQHKRWQHPKRT</sequence>
<keyword evidence="2" id="KW-1185">Reference proteome</keyword>
<gene>
    <name evidence="1" type="ORF">PXEA_LOCUS30841</name>
</gene>
<dbReference type="EMBL" id="CAAALY010254857">
    <property type="protein sequence ID" value="VEL37401.1"/>
    <property type="molecule type" value="Genomic_DNA"/>
</dbReference>
<name>A0A3S5CU80_9PLAT</name>
<comment type="caution">
    <text evidence="1">The sequence shown here is derived from an EMBL/GenBank/DDBJ whole genome shotgun (WGS) entry which is preliminary data.</text>
</comment>
<protein>
    <submittedName>
        <fullName evidence="1">Uncharacterized protein</fullName>
    </submittedName>
</protein>
<evidence type="ECO:0000313" key="2">
    <source>
        <dbReference type="Proteomes" id="UP000784294"/>
    </source>
</evidence>
<proteinExistence type="predicted"/>
<evidence type="ECO:0000313" key="1">
    <source>
        <dbReference type="EMBL" id="VEL37401.1"/>
    </source>
</evidence>